<sequence>MEEDQVVKQQDDLERMIVHMGAEALKRGKDWLRSKMEDKGVDLEGHEDTPTAHLNVTDNSGAPEHTAPTPQKASKRQRSDVKPTRKLAKRAKVVAQDTDEDAAATPQTSRPRAPA</sequence>
<dbReference type="EMBL" id="JANPWB010000008">
    <property type="protein sequence ID" value="KAJ1162289.1"/>
    <property type="molecule type" value="Genomic_DNA"/>
</dbReference>
<dbReference type="Proteomes" id="UP001066276">
    <property type="component" value="Chromosome 4_2"/>
</dbReference>
<gene>
    <name evidence="2" type="ORF">NDU88_002757</name>
</gene>
<evidence type="ECO:0000313" key="3">
    <source>
        <dbReference type="Proteomes" id="UP001066276"/>
    </source>
</evidence>
<evidence type="ECO:0000256" key="1">
    <source>
        <dbReference type="SAM" id="MobiDB-lite"/>
    </source>
</evidence>
<evidence type="ECO:0000313" key="2">
    <source>
        <dbReference type="EMBL" id="KAJ1162289.1"/>
    </source>
</evidence>
<proteinExistence type="predicted"/>
<keyword evidence="3" id="KW-1185">Reference proteome</keyword>
<reference evidence="2" key="1">
    <citation type="journal article" date="2022" name="bioRxiv">
        <title>Sequencing and chromosome-scale assembly of the giantPleurodeles waltlgenome.</title>
        <authorList>
            <person name="Brown T."/>
            <person name="Elewa A."/>
            <person name="Iarovenko S."/>
            <person name="Subramanian E."/>
            <person name="Araus A.J."/>
            <person name="Petzold A."/>
            <person name="Susuki M."/>
            <person name="Suzuki K.-i.T."/>
            <person name="Hayashi T."/>
            <person name="Toyoda A."/>
            <person name="Oliveira C."/>
            <person name="Osipova E."/>
            <person name="Leigh N.D."/>
            <person name="Simon A."/>
            <person name="Yun M.H."/>
        </authorList>
    </citation>
    <scope>NUCLEOTIDE SEQUENCE</scope>
    <source>
        <strain evidence="2">20211129_DDA</strain>
        <tissue evidence="2">Liver</tissue>
    </source>
</reference>
<protein>
    <submittedName>
        <fullName evidence="2">Uncharacterized protein</fullName>
    </submittedName>
</protein>
<accession>A0AAV7SF12</accession>
<feature type="compositionally biased region" description="Polar residues" evidence="1">
    <location>
        <begin position="105"/>
        <end position="115"/>
    </location>
</feature>
<name>A0AAV7SF12_PLEWA</name>
<organism evidence="2 3">
    <name type="scientific">Pleurodeles waltl</name>
    <name type="common">Iberian ribbed newt</name>
    <dbReference type="NCBI Taxonomy" id="8319"/>
    <lineage>
        <taxon>Eukaryota</taxon>
        <taxon>Metazoa</taxon>
        <taxon>Chordata</taxon>
        <taxon>Craniata</taxon>
        <taxon>Vertebrata</taxon>
        <taxon>Euteleostomi</taxon>
        <taxon>Amphibia</taxon>
        <taxon>Batrachia</taxon>
        <taxon>Caudata</taxon>
        <taxon>Salamandroidea</taxon>
        <taxon>Salamandridae</taxon>
        <taxon>Pleurodelinae</taxon>
        <taxon>Pleurodeles</taxon>
    </lineage>
</organism>
<dbReference type="AlphaFoldDB" id="A0AAV7SF12"/>
<comment type="caution">
    <text evidence="2">The sequence shown here is derived from an EMBL/GenBank/DDBJ whole genome shotgun (WGS) entry which is preliminary data.</text>
</comment>
<feature type="region of interest" description="Disordered" evidence="1">
    <location>
        <begin position="38"/>
        <end position="115"/>
    </location>
</feature>
<feature type="compositionally biased region" description="Basic and acidic residues" evidence="1">
    <location>
        <begin position="38"/>
        <end position="50"/>
    </location>
</feature>